<dbReference type="SUPFAM" id="SSF103473">
    <property type="entry name" value="MFS general substrate transporter"/>
    <property type="match status" value="1"/>
</dbReference>
<dbReference type="GO" id="GO:0005886">
    <property type="term" value="C:plasma membrane"/>
    <property type="evidence" value="ECO:0007669"/>
    <property type="project" value="UniProtKB-SubCell"/>
</dbReference>
<reference evidence="10 11" key="1">
    <citation type="submission" date="2020-08" db="EMBL/GenBank/DDBJ databases">
        <title>Complete Genome Sequence of Effusibacillus dendaii Strain skT53, Isolated from Farmland soil.</title>
        <authorList>
            <person name="Konishi T."/>
            <person name="Kawasaki H."/>
        </authorList>
    </citation>
    <scope>NUCLEOTIDE SEQUENCE [LARGE SCALE GENOMIC DNA]</scope>
    <source>
        <strain evidence="11">skT53</strain>
    </source>
</reference>
<comment type="subcellular location">
    <subcellularLocation>
        <location evidence="1">Cell membrane</location>
        <topology evidence="1">Multi-pass membrane protein</topology>
    </subcellularLocation>
</comment>
<keyword evidence="11" id="KW-1185">Reference proteome</keyword>
<feature type="transmembrane region" description="Helical" evidence="8">
    <location>
        <begin position="94"/>
        <end position="113"/>
    </location>
</feature>
<feature type="transmembrane region" description="Helical" evidence="8">
    <location>
        <begin position="245"/>
        <end position="266"/>
    </location>
</feature>
<keyword evidence="3" id="KW-0813">Transport</keyword>
<dbReference type="InterPro" id="IPR004638">
    <property type="entry name" value="EmrB-like"/>
</dbReference>
<proteinExistence type="inferred from homology"/>
<sequence>MLETRLERGISKQMENQQQAAQQGVALPMIVLILATFMSVLDTTIINVSIPKMMSVFGVGTSDIQWVVTAYSLVVGALVPITGYLGDNFGYKRIFVYSVILFTIGSALCGMAWNNNAMIIFRILQAIGGGAIMPVAMAMMFRLFPPERRGLSMGIFGIAIMFAPAFGPTLGGYITEYLDWRLIFYINVPIGILDTLLALMVLQEFKQDEKKRFDFFGFLTSSAGFASLLYGLGIVGDKGWTDIEVIFYISVGLCCLVLFVLIEFIVEHPMIDLRVMKNSMFTISLVISSIASIALFASLFLLPVFLQNISGLSAVETGLVLLPQGIAAGIMMPISGMLFDKFGVKWLAITGLTITAYSFYLIQSLDIATSFSTVSWWLIIRAIGIGSVMMPVSTAGMNTVPMQNLGQASALTNTVRQVSSAFGIAWLSNLLSERQFYHVTINSEQMPVGGYAVTSALSQLSQFYSSGGLTGNLANSAATSWLMSQLQKVSTVQAMDDVFWVVTWVVIVAIVFAFFLKDTKAPRGEKPVIME</sequence>
<dbReference type="PANTHER" id="PTHR42718">
    <property type="entry name" value="MAJOR FACILITATOR SUPERFAMILY MULTIDRUG TRANSPORTER MFSC"/>
    <property type="match status" value="1"/>
</dbReference>
<evidence type="ECO:0000313" key="10">
    <source>
        <dbReference type="EMBL" id="BCJ85216.1"/>
    </source>
</evidence>
<dbReference type="Gene3D" id="1.20.1250.20">
    <property type="entry name" value="MFS general substrate transporter like domains"/>
    <property type="match status" value="1"/>
</dbReference>
<dbReference type="AlphaFoldDB" id="A0A7I8D8S5"/>
<name>A0A7I8D8S5_9BACL</name>
<keyword evidence="4" id="KW-1003">Cell membrane</keyword>
<comment type="similarity">
    <text evidence="2">Belongs to the major facilitator superfamily. EmrB family.</text>
</comment>
<feature type="transmembrane region" description="Helical" evidence="8">
    <location>
        <begin position="119"/>
        <end position="141"/>
    </location>
</feature>
<evidence type="ECO:0000313" key="11">
    <source>
        <dbReference type="Proteomes" id="UP000593802"/>
    </source>
</evidence>
<evidence type="ECO:0000256" key="5">
    <source>
        <dbReference type="ARBA" id="ARBA00022692"/>
    </source>
</evidence>
<feature type="transmembrane region" description="Helical" evidence="8">
    <location>
        <begin position="153"/>
        <end position="174"/>
    </location>
</feature>
<evidence type="ECO:0000256" key="8">
    <source>
        <dbReference type="SAM" id="Phobius"/>
    </source>
</evidence>
<feature type="transmembrane region" description="Helical" evidence="8">
    <location>
        <begin position="374"/>
        <end position="392"/>
    </location>
</feature>
<feature type="domain" description="Major facilitator superfamily (MFS) profile" evidence="9">
    <location>
        <begin position="28"/>
        <end position="521"/>
    </location>
</feature>
<dbReference type="PROSITE" id="PS50850">
    <property type="entry name" value="MFS"/>
    <property type="match status" value="1"/>
</dbReference>
<accession>A0A7I8D8S5</accession>
<evidence type="ECO:0000256" key="1">
    <source>
        <dbReference type="ARBA" id="ARBA00004651"/>
    </source>
</evidence>
<dbReference type="KEGG" id="eff:skT53_02010"/>
<dbReference type="Proteomes" id="UP000593802">
    <property type="component" value="Chromosome"/>
</dbReference>
<gene>
    <name evidence="10" type="ORF">skT53_02010</name>
</gene>
<feature type="transmembrane region" description="Helical" evidence="8">
    <location>
        <begin position="278"/>
        <end position="306"/>
    </location>
</feature>
<evidence type="ECO:0000256" key="3">
    <source>
        <dbReference type="ARBA" id="ARBA00022448"/>
    </source>
</evidence>
<dbReference type="PANTHER" id="PTHR42718:SF9">
    <property type="entry name" value="MAJOR FACILITATOR SUPERFAMILY MULTIDRUG TRANSPORTER MFSC"/>
    <property type="match status" value="1"/>
</dbReference>
<dbReference type="Pfam" id="PF07690">
    <property type="entry name" value="MFS_1"/>
    <property type="match status" value="1"/>
</dbReference>
<evidence type="ECO:0000256" key="2">
    <source>
        <dbReference type="ARBA" id="ARBA00008537"/>
    </source>
</evidence>
<dbReference type="PRINTS" id="PR01036">
    <property type="entry name" value="TCRTETB"/>
</dbReference>
<feature type="transmembrane region" description="Helical" evidence="8">
    <location>
        <begin position="213"/>
        <end position="233"/>
    </location>
</feature>
<keyword evidence="6 8" id="KW-1133">Transmembrane helix</keyword>
<dbReference type="EMBL" id="AP023366">
    <property type="protein sequence ID" value="BCJ85216.1"/>
    <property type="molecule type" value="Genomic_DNA"/>
</dbReference>
<dbReference type="InterPro" id="IPR020846">
    <property type="entry name" value="MFS_dom"/>
</dbReference>
<organism evidence="10 11">
    <name type="scientific">Effusibacillus dendaii</name>
    <dbReference type="NCBI Taxonomy" id="2743772"/>
    <lineage>
        <taxon>Bacteria</taxon>
        <taxon>Bacillati</taxon>
        <taxon>Bacillota</taxon>
        <taxon>Bacilli</taxon>
        <taxon>Bacillales</taxon>
        <taxon>Alicyclobacillaceae</taxon>
        <taxon>Effusibacillus</taxon>
    </lineage>
</organism>
<feature type="transmembrane region" description="Helical" evidence="8">
    <location>
        <begin position="498"/>
        <end position="516"/>
    </location>
</feature>
<feature type="transmembrane region" description="Helical" evidence="8">
    <location>
        <begin position="66"/>
        <end position="85"/>
    </location>
</feature>
<feature type="transmembrane region" description="Helical" evidence="8">
    <location>
        <begin position="346"/>
        <end position="362"/>
    </location>
</feature>
<protein>
    <submittedName>
        <fullName evidence="10">MFS transporter</fullName>
    </submittedName>
</protein>
<feature type="transmembrane region" description="Helical" evidence="8">
    <location>
        <begin position="318"/>
        <end position="339"/>
    </location>
</feature>
<keyword evidence="7 8" id="KW-0472">Membrane</keyword>
<evidence type="ECO:0000256" key="6">
    <source>
        <dbReference type="ARBA" id="ARBA00022989"/>
    </source>
</evidence>
<keyword evidence="5 8" id="KW-0812">Transmembrane</keyword>
<evidence type="ECO:0000256" key="4">
    <source>
        <dbReference type="ARBA" id="ARBA00022475"/>
    </source>
</evidence>
<dbReference type="InterPro" id="IPR011701">
    <property type="entry name" value="MFS"/>
</dbReference>
<dbReference type="NCBIfam" id="TIGR00711">
    <property type="entry name" value="efflux_EmrB"/>
    <property type="match status" value="1"/>
</dbReference>
<dbReference type="Gene3D" id="1.20.1720.10">
    <property type="entry name" value="Multidrug resistance protein D"/>
    <property type="match status" value="1"/>
</dbReference>
<evidence type="ECO:0000256" key="7">
    <source>
        <dbReference type="ARBA" id="ARBA00023136"/>
    </source>
</evidence>
<dbReference type="GO" id="GO:0022857">
    <property type="term" value="F:transmembrane transporter activity"/>
    <property type="evidence" value="ECO:0007669"/>
    <property type="project" value="InterPro"/>
</dbReference>
<evidence type="ECO:0000259" key="9">
    <source>
        <dbReference type="PROSITE" id="PS50850"/>
    </source>
</evidence>
<dbReference type="CDD" id="cd17503">
    <property type="entry name" value="MFS_LmrB_MDR_like"/>
    <property type="match status" value="1"/>
</dbReference>
<feature type="transmembrane region" description="Helical" evidence="8">
    <location>
        <begin position="21"/>
        <end position="46"/>
    </location>
</feature>
<dbReference type="InterPro" id="IPR036259">
    <property type="entry name" value="MFS_trans_sf"/>
</dbReference>
<feature type="transmembrane region" description="Helical" evidence="8">
    <location>
        <begin position="180"/>
        <end position="201"/>
    </location>
</feature>